<evidence type="ECO:0000256" key="7">
    <source>
        <dbReference type="ARBA" id="ARBA00022597"/>
    </source>
</evidence>
<evidence type="ECO:0000256" key="9">
    <source>
        <dbReference type="ARBA" id="ARBA00022737"/>
    </source>
</evidence>
<evidence type="ECO:0000256" key="12">
    <source>
        <dbReference type="ARBA" id="ARBA00023136"/>
    </source>
</evidence>
<evidence type="ECO:0000256" key="6">
    <source>
        <dbReference type="ARBA" id="ARBA00022475"/>
    </source>
</evidence>
<proteinExistence type="inferred from homology"/>
<dbReference type="GO" id="GO:0005886">
    <property type="term" value="C:plasma membrane"/>
    <property type="evidence" value="ECO:0007669"/>
    <property type="project" value="UniProtKB-SubCell"/>
</dbReference>
<comment type="subcellular location">
    <subcellularLocation>
        <location evidence="1">Cell membrane</location>
        <topology evidence="1">Multi-pass membrane protein</topology>
    </subcellularLocation>
    <subcellularLocation>
        <location evidence="2">Golgi apparatus membrane</location>
        <topology evidence="2">Multi-pass membrane protein</topology>
    </subcellularLocation>
</comment>
<dbReference type="EMBL" id="BSXW01000211">
    <property type="protein sequence ID" value="GMF14938.1"/>
    <property type="molecule type" value="Genomic_DNA"/>
</dbReference>
<keyword evidence="15" id="KW-1185">Reference proteome</keyword>
<dbReference type="Proteomes" id="UP001165083">
    <property type="component" value="Unassembled WGS sequence"/>
</dbReference>
<evidence type="ECO:0000256" key="1">
    <source>
        <dbReference type="ARBA" id="ARBA00004651"/>
    </source>
</evidence>
<comment type="similarity">
    <text evidence="3">Belongs to the SWEET sugar transporter family.</text>
</comment>
<keyword evidence="7" id="KW-0762">Sugar transport</keyword>
<dbReference type="OrthoDB" id="108732at2759"/>
<gene>
    <name evidence="14" type="ORF">Plil01_000501600</name>
</gene>
<dbReference type="Pfam" id="PF03083">
    <property type="entry name" value="MtN3_slv"/>
    <property type="match status" value="1"/>
</dbReference>
<dbReference type="InterPro" id="IPR047664">
    <property type="entry name" value="SWEET"/>
</dbReference>
<evidence type="ECO:0000256" key="10">
    <source>
        <dbReference type="ARBA" id="ARBA00022989"/>
    </source>
</evidence>
<evidence type="ECO:0000256" key="4">
    <source>
        <dbReference type="ARBA" id="ARBA00021741"/>
    </source>
</evidence>
<evidence type="ECO:0000313" key="14">
    <source>
        <dbReference type="EMBL" id="GMF14938.1"/>
    </source>
</evidence>
<evidence type="ECO:0000256" key="13">
    <source>
        <dbReference type="SAM" id="Phobius"/>
    </source>
</evidence>
<keyword evidence="9" id="KW-0677">Repeat</keyword>
<evidence type="ECO:0000256" key="3">
    <source>
        <dbReference type="ARBA" id="ARBA00007809"/>
    </source>
</evidence>
<evidence type="ECO:0000313" key="15">
    <source>
        <dbReference type="Proteomes" id="UP001165083"/>
    </source>
</evidence>
<sequence>MFGSPLATVKKVVQIKSAASLPFIMCFINTVNCLLWVLLALLDPDKFVLIPNAAGAALAIIQLVPWFVYRPNKKTRMIQVIDVTIEDFEIQSTENRRLKSVASPVQELRPCHELSPSFIELRSPPKFANSNVP</sequence>
<keyword evidence="11" id="KW-0333">Golgi apparatus</keyword>
<feature type="transmembrane region" description="Helical" evidence="13">
    <location>
        <begin position="21"/>
        <end position="42"/>
    </location>
</feature>
<accession>A0A9W6TL72</accession>
<dbReference type="FunFam" id="1.20.1280.290:FF:000004">
    <property type="entry name" value="Sugar transporter SWEET"/>
    <property type="match status" value="1"/>
</dbReference>
<dbReference type="PANTHER" id="PTHR10791:SF30">
    <property type="entry name" value="SUGAR TRANSPORTER SWEET1"/>
    <property type="match status" value="1"/>
</dbReference>
<feature type="transmembrane region" description="Helical" evidence="13">
    <location>
        <begin position="48"/>
        <end position="69"/>
    </location>
</feature>
<keyword evidence="12 13" id="KW-0472">Membrane</keyword>
<evidence type="ECO:0000256" key="5">
    <source>
        <dbReference type="ARBA" id="ARBA00022448"/>
    </source>
</evidence>
<keyword evidence="10 13" id="KW-1133">Transmembrane helix</keyword>
<dbReference type="InterPro" id="IPR004316">
    <property type="entry name" value="SWEET_rpt"/>
</dbReference>
<protein>
    <recommendedName>
        <fullName evidence="4">Sugar transporter SWEET1</fullName>
    </recommendedName>
</protein>
<name>A0A9W6TL72_9STRA</name>
<evidence type="ECO:0000256" key="2">
    <source>
        <dbReference type="ARBA" id="ARBA00004653"/>
    </source>
</evidence>
<keyword evidence="5" id="KW-0813">Transport</keyword>
<evidence type="ECO:0000256" key="8">
    <source>
        <dbReference type="ARBA" id="ARBA00022692"/>
    </source>
</evidence>
<dbReference type="GO" id="GO:0000139">
    <property type="term" value="C:Golgi membrane"/>
    <property type="evidence" value="ECO:0007669"/>
    <property type="project" value="UniProtKB-SubCell"/>
</dbReference>
<evidence type="ECO:0000256" key="11">
    <source>
        <dbReference type="ARBA" id="ARBA00023034"/>
    </source>
</evidence>
<keyword evidence="6" id="KW-1003">Cell membrane</keyword>
<dbReference type="PANTHER" id="PTHR10791">
    <property type="entry name" value="RAG1-ACTIVATING PROTEIN 1"/>
    <property type="match status" value="1"/>
</dbReference>
<dbReference type="Gene3D" id="1.20.1280.290">
    <property type="match status" value="1"/>
</dbReference>
<dbReference type="GO" id="GO:0051119">
    <property type="term" value="F:sugar transmembrane transporter activity"/>
    <property type="evidence" value="ECO:0007669"/>
    <property type="project" value="InterPro"/>
</dbReference>
<keyword evidence="8 13" id="KW-0812">Transmembrane</keyword>
<organism evidence="14 15">
    <name type="scientific">Phytophthora lilii</name>
    <dbReference type="NCBI Taxonomy" id="2077276"/>
    <lineage>
        <taxon>Eukaryota</taxon>
        <taxon>Sar</taxon>
        <taxon>Stramenopiles</taxon>
        <taxon>Oomycota</taxon>
        <taxon>Peronosporomycetes</taxon>
        <taxon>Peronosporales</taxon>
        <taxon>Peronosporaceae</taxon>
        <taxon>Phytophthora</taxon>
    </lineage>
</organism>
<comment type="caution">
    <text evidence="14">The sequence shown here is derived from an EMBL/GenBank/DDBJ whole genome shotgun (WGS) entry which is preliminary data.</text>
</comment>
<dbReference type="AlphaFoldDB" id="A0A9W6TL72"/>
<reference evidence="14" key="1">
    <citation type="submission" date="2023-04" db="EMBL/GenBank/DDBJ databases">
        <title>Phytophthora lilii NBRC 32176.</title>
        <authorList>
            <person name="Ichikawa N."/>
            <person name="Sato H."/>
            <person name="Tonouchi N."/>
        </authorList>
    </citation>
    <scope>NUCLEOTIDE SEQUENCE</scope>
    <source>
        <strain evidence="14">NBRC 32176</strain>
    </source>
</reference>